<sequence length="61" mass="7166">MQQVFNLLNSLMHRDPNLKRSGVLEWCVNTSPLKDYLIGPDYKSGAHVRFYPQDYTAYDCR</sequence>
<gene>
    <name evidence="1" type="ORF">FKW44_000558</name>
</gene>
<protein>
    <submittedName>
        <fullName evidence="1">Uncharacterized protein</fullName>
    </submittedName>
</protein>
<organism evidence="1 2">
    <name type="scientific">Caligus rogercresseyi</name>
    <name type="common">Sea louse</name>
    <dbReference type="NCBI Taxonomy" id="217165"/>
    <lineage>
        <taxon>Eukaryota</taxon>
        <taxon>Metazoa</taxon>
        <taxon>Ecdysozoa</taxon>
        <taxon>Arthropoda</taxon>
        <taxon>Crustacea</taxon>
        <taxon>Multicrustacea</taxon>
        <taxon>Hexanauplia</taxon>
        <taxon>Copepoda</taxon>
        <taxon>Siphonostomatoida</taxon>
        <taxon>Caligidae</taxon>
        <taxon>Caligus</taxon>
    </lineage>
</organism>
<evidence type="ECO:0000313" key="1">
    <source>
        <dbReference type="EMBL" id="QQP56033.1"/>
    </source>
</evidence>
<dbReference type="OrthoDB" id="381190at2759"/>
<dbReference type="GO" id="GO:0004674">
    <property type="term" value="F:protein serine/threonine kinase activity"/>
    <property type="evidence" value="ECO:0007669"/>
    <property type="project" value="InterPro"/>
</dbReference>
<feature type="non-terminal residue" evidence="1">
    <location>
        <position position="61"/>
    </location>
</feature>
<proteinExistence type="predicted"/>
<dbReference type="PANTHER" id="PTHR37079">
    <property type="entry name" value="SERINE/THREONINE-PROTEIN KINASE ATM"/>
    <property type="match status" value="1"/>
</dbReference>
<dbReference type="EMBL" id="CP045890">
    <property type="protein sequence ID" value="QQP56033.1"/>
    <property type="molecule type" value="Genomic_DNA"/>
</dbReference>
<dbReference type="AlphaFoldDB" id="A0A7T8KHS9"/>
<evidence type="ECO:0000313" key="2">
    <source>
        <dbReference type="Proteomes" id="UP000595437"/>
    </source>
</evidence>
<dbReference type="GO" id="GO:0006974">
    <property type="term" value="P:DNA damage response"/>
    <property type="evidence" value="ECO:0007669"/>
    <property type="project" value="InterPro"/>
</dbReference>
<name>A0A7T8KHS9_CALRO</name>
<dbReference type="PANTHER" id="PTHR37079:SF4">
    <property type="entry name" value="SERINE_THREONINE-PROTEIN KINASE ATM"/>
    <property type="match status" value="1"/>
</dbReference>
<dbReference type="InterPro" id="IPR038980">
    <property type="entry name" value="ATM_plant"/>
</dbReference>
<dbReference type="Proteomes" id="UP000595437">
    <property type="component" value="Chromosome 1"/>
</dbReference>
<reference evidence="2" key="1">
    <citation type="submission" date="2021-01" db="EMBL/GenBank/DDBJ databases">
        <title>Caligus Genome Assembly.</title>
        <authorList>
            <person name="Gallardo-Escarate C."/>
        </authorList>
    </citation>
    <scope>NUCLEOTIDE SEQUENCE [LARGE SCALE GENOMIC DNA]</scope>
</reference>
<keyword evidence="2" id="KW-1185">Reference proteome</keyword>
<accession>A0A7T8KHS9</accession>